<organism evidence="4 5">
    <name type="scientific">Heliobacterium chlorum</name>
    <dbReference type="NCBI Taxonomy" id="2698"/>
    <lineage>
        <taxon>Bacteria</taxon>
        <taxon>Bacillati</taxon>
        <taxon>Bacillota</taxon>
        <taxon>Clostridia</taxon>
        <taxon>Eubacteriales</taxon>
        <taxon>Heliobacteriaceae</taxon>
        <taxon>Heliobacterium</taxon>
    </lineage>
</organism>
<keyword evidence="3" id="KW-0732">Signal</keyword>
<feature type="signal peptide" evidence="3">
    <location>
        <begin position="1"/>
        <end position="26"/>
    </location>
</feature>
<keyword evidence="2" id="KW-1133">Transmembrane helix</keyword>
<comment type="caution">
    <text evidence="4">The sequence shown here is derived from an EMBL/GenBank/DDBJ whole genome shotgun (WGS) entry which is preliminary data.</text>
</comment>
<gene>
    <name evidence="4" type="ORF">H1S01_05575</name>
</gene>
<proteinExistence type="predicted"/>
<keyword evidence="2" id="KW-0472">Membrane</keyword>
<keyword evidence="2" id="KW-0812">Transmembrane</keyword>
<protein>
    <submittedName>
        <fullName evidence="4">DUF3153 domain-containing protein</fullName>
    </submittedName>
</protein>
<dbReference type="InterPro" id="IPR021499">
    <property type="entry name" value="DUF3153"/>
</dbReference>
<accession>A0ABR7SZM0</accession>
<dbReference type="Pfam" id="PF11353">
    <property type="entry name" value="DUF3153"/>
    <property type="match status" value="1"/>
</dbReference>
<feature type="transmembrane region" description="Helical" evidence="2">
    <location>
        <begin position="202"/>
        <end position="222"/>
    </location>
</feature>
<dbReference type="RefSeq" id="WP_188039100.1">
    <property type="nucleotide sequence ID" value="NZ_JACVHF010000003.1"/>
</dbReference>
<evidence type="ECO:0000256" key="3">
    <source>
        <dbReference type="SAM" id="SignalP"/>
    </source>
</evidence>
<keyword evidence="5" id="KW-1185">Reference proteome</keyword>
<dbReference type="PROSITE" id="PS51257">
    <property type="entry name" value="PROKAR_LIPOPROTEIN"/>
    <property type="match status" value="1"/>
</dbReference>
<feature type="chain" id="PRO_5045716821" evidence="3">
    <location>
        <begin position="27"/>
        <end position="315"/>
    </location>
</feature>
<sequence>MRGTMKRALMAILMIVLCASVLVGCAQTDIQVKVNPDGSGDLKYAVLVDQSLITQNESDPLSDLKQGAESSGFTVTSLEQEGFIGFEASKKVKNIAKETSNDVFLGKIGEGFTLQKSFLKTTYKLNTDIDLSDLNFVANEKLNPFVQAAMKQVKLKLTVDLPVAAMSSNATSASNNGKSLTWDLKAGETNHISINAEQYSPMTISLLGIILLLIIAGAGMVVTQRPELLELENIKAALGIDKKEDQPAAEGEQSQVAEGTEQAGETAVAEAVSESTETPSVVAVEEPASEATVETVAEVPAESSVSADQEENKEG</sequence>
<evidence type="ECO:0000256" key="2">
    <source>
        <dbReference type="SAM" id="Phobius"/>
    </source>
</evidence>
<evidence type="ECO:0000313" key="5">
    <source>
        <dbReference type="Proteomes" id="UP000617402"/>
    </source>
</evidence>
<name>A0ABR7SZM0_HELCL</name>
<dbReference type="Proteomes" id="UP000617402">
    <property type="component" value="Unassembled WGS sequence"/>
</dbReference>
<evidence type="ECO:0000313" key="4">
    <source>
        <dbReference type="EMBL" id="MBC9783980.1"/>
    </source>
</evidence>
<feature type="region of interest" description="Disordered" evidence="1">
    <location>
        <begin position="243"/>
        <end position="315"/>
    </location>
</feature>
<dbReference type="EMBL" id="JACVHF010000003">
    <property type="protein sequence ID" value="MBC9783980.1"/>
    <property type="molecule type" value="Genomic_DNA"/>
</dbReference>
<reference evidence="4 5" key="1">
    <citation type="submission" date="2020-07" db="EMBL/GenBank/DDBJ databases">
        <title>Draft whole-genome sequence of Heliobacterium chlorum DSM 3682, type strain.</title>
        <authorList>
            <person name="Kyndt J.A."/>
            <person name="Meyer T.E."/>
            <person name="Imhoff J.F."/>
        </authorList>
    </citation>
    <scope>NUCLEOTIDE SEQUENCE [LARGE SCALE GENOMIC DNA]</scope>
    <source>
        <strain evidence="4 5">DSM 3682</strain>
    </source>
</reference>
<evidence type="ECO:0000256" key="1">
    <source>
        <dbReference type="SAM" id="MobiDB-lite"/>
    </source>
</evidence>